<name>A0A1F7U6Z5_9BACT</name>
<protein>
    <recommendedName>
        <fullName evidence="3">Phosphoribosyl-ATP pyrophosphohydrolase</fullName>
    </recommendedName>
</protein>
<dbReference type="AlphaFoldDB" id="A0A1F7U6Z5"/>
<evidence type="ECO:0000313" key="1">
    <source>
        <dbReference type="EMBL" id="OGL73608.1"/>
    </source>
</evidence>
<dbReference type="CDD" id="cd11532">
    <property type="entry name" value="NTP-PPase_COG4997"/>
    <property type="match status" value="1"/>
</dbReference>
<dbReference type="EMBL" id="MGDZ01000026">
    <property type="protein sequence ID" value="OGL73608.1"/>
    <property type="molecule type" value="Genomic_DNA"/>
</dbReference>
<comment type="caution">
    <text evidence="1">The sequence shown here is derived from an EMBL/GenBank/DDBJ whole genome shotgun (WGS) entry which is preliminary data.</text>
</comment>
<dbReference type="STRING" id="1802391.A3D72_00060"/>
<dbReference type="SUPFAM" id="SSF101386">
    <property type="entry name" value="all-alpha NTP pyrophosphatases"/>
    <property type="match status" value="1"/>
</dbReference>
<sequence length="111" mass="12563">MTKTPYNKLIRDKIPEVLARQDKAAETSVLDVPEYKRRLLLKLVEEAQELAHAGSEKFVDELADVKEVCRAILIAFGISEEDLERVRIAKRAERGGFDKRLLLTAVTEPDA</sequence>
<accession>A0A1F7U6Z5</accession>
<dbReference type="Proteomes" id="UP000176303">
    <property type="component" value="Unassembled WGS sequence"/>
</dbReference>
<organism evidence="1 2">
    <name type="scientific">Candidatus Uhrbacteria bacterium RIFCSPHIGHO2_02_FULL_57_19</name>
    <dbReference type="NCBI Taxonomy" id="1802391"/>
    <lineage>
        <taxon>Bacteria</taxon>
        <taxon>Candidatus Uhriibacteriota</taxon>
    </lineage>
</organism>
<evidence type="ECO:0008006" key="3">
    <source>
        <dbReference type="Google" id="ProtNLM"/>
    </source>
</evidence>
<gene>
    <name evidence="1" type="ORF">A3D72_00060</name>
</gene>
<reference evidence="1 2" key="1">
    <citation type="journal article" date="2016" name="Nat. Commun.">
        <title>Thousands of microbial genomes shed light on interconnected biogeochemical processes in an aquifer system.</title>
        <authorList>
            <person name="Anantharaman K."/>
            <person name="Brown C.T."/>
            <person name="Hug L.A."/>
            <person name="Sharon I."/>
            <person name="Castelle C.J."/>
            <person name="Probst A.J."/>
            <person name="Thomas B.C."/>
            <person name="Singh A."/>
            <person name="Wilkins M.J."/>
            <person name="Karaoz U."/>
            <person name="Brodie E.L."/>
            <person name="Williams K.H."/>
            <person name="Hubbard S.S."/>
            <person name="Banfield J.F."/>
        </authorList>
    </citation>
    <scope>NUCLEOTIDE SEQUENCE [LARGE SCALE GENOMIC DNA]</scope>
</reference>
<dbReference type="InterPro" id="IPR038735">
    <property type="entry name" value="MSMEG_1276-like_NTP-PPase_dom"/>
</dbReference>
<evidence type="ECO:0000313" key="2">
    <source>
        <dbReference type="Proteomes" id="UP000176303"/>
    </source>
</evidence>
<proteinExistence type="predicted"/>